<dbReference type="GO" id="GO:0005829">
    <property type="term" value="C:cytosol"/>
    <property type="evidence" value="ECO:0007669"/>
    <property type="project" value="TreeGrafter"/>
</dbReference>
<dbReference type="UniPathway" id="UPA00060">
    <property type="reaction ID" value="UER00138"/>
</dbReference>
<evidence type="ECO:0000256" key="3">
    <source>
        <dbReference type="ARBA" id="ARBA00022679"/>
    </source>
</evidence>
<evidence type="ECO:0000256" key="11">
    <source>
        <dbReference type="ARBA" id="ARBA00047334"/>
    </source>
</evidence>
<dbReference type="STRING" id="57664.SAMN05661003_10242"/>
<dbReference type="SUPFAM" id="SSF51391">
    <property type="entry name" value="Thiamin phosphate synthase"/>
    <property type="match status" value="1"/>
</dbReference>
<keyword evidence="9 14" id="KW-0784">Thiamine biosynthesis</keyword>
<reference evidence="18" key="1">
    <citation type="submission" date="2016-10" db="EMBL/GenBank/DDBJ databases">
        <authorList>
            <person name="Varghese N."/>
            <person name="Submissions S."/>
        </authorList>
    </citation>
    <scope>NUCLEOTIDE SEQUENCE [LARGE SCALE GENOMIC DNA]</scope>
    <source>
        <strain evidence="18">DSM 8987</strain>
    </source>
</reference>
<dbReference type="InterPro" id="IPR013749">
    <property type="entry name" value="PM/HMP-P_kinase-1"/>
</dbReference>
<dbReference type="InterPro" id="IPR004399">
    <property type="entry name" value="HMP/HMP-P_kinase_dom"/>
</dbReference>
<dbReference type="NCBIfam" id="TIGR00097">
    <property type="entry name" value="HMP-P_kinase"/>
    <property type="match status" value="1"/>
</dbReference>
<dbReference type="Pfam" id="PF08543">
    <property type="entry name" value="Phos_pyr_kin"/>
    <property type="match status" value="1"/>
</dbReference>
<keyword evidence="6 17" id="KW-0418">Kinase</keyword>
<keyword evidence="18" id="KW-1185">Reference proteome</keyword>
<feature type="binding site" evidence="14">
    <location>
        <begin position="189"/>
        <end position="190"/>
    </location>
    <ligand>
        <name>2-[(2R,5Z)-2-carboxy-4-methylthiazol-5(2H)-ylidene]ethyl phosphate</name>
        <dbReference type="ChEBI" id="CHEBI:62899"/>
    </ligand>
</feature>
<evidence type="ECO:0000256" key="10">
    <source>
        <dbReference type="ARBA" id="ARBA00023268"/>
    </source>
</evidence>
<feature type="domain" description="Thiamine phosphate synthase/TenI" evidence="15">
    <location>
        <begin position="14"/>
        <end position="192"/>
    </location>
</feature>
<dbReference type="Proteomes" id="UP000243205">
    <property type="component" value="Unassembled WGS sequence"/>
</dbReference>
<keyword evidence="4 14" id="KW-0479">Metal-binding</keyword>
<dbReference type="InterPro" id="IPR022998">
    <property type="entry name" value="ThiamineP_synth_TenI"/>
</dbReference>
<feature type="binding site" evidence="14">
    <location>
        <position position="75"/>
    </location>
    <ligand>
        <name>Mg(2+)</name>
        <dbReference type="ChEBI" id="CHEBI:18420"/>
    </ligand>
</feature>
<evidence type="ECO:0000313" key="18">
    <source>
        <dbReference type="Proteomes" id="UP000243205"/>
    </source>
</evidence>
<gene>
    <name evidence="14" type="primary">thiE</name>
    <name evidence="17" type="ORF">SAMN05661003_10242</name>
</gene>
<keyword evidence="7" id="KW-0067">ATP-binding</keyword>
<evidence type="ECO:0000256" key="2">
    <source>
        <dbReference type="ARBA" id="ARBA00005165"/>
    </source>
</evidence>
<accession>A0A1G6YIQ7</accession>
<name>A0A1G6YIQ7_9BACT</name>
<dbReference type="GO" id="GO:0008972">
    <property type="term" value="F:phosphomethylpyrimidine kinase activity"/>
    <property type="evidence" value="ECO:0007669"/>
    <property type="project" value="InterPro"/>
</dbReference>
<evidence type="ECO:0000259" key="15">
    <source>
        <dbReference type="Pfam" id="PF02581"/>
    </source>
</evidence>
<feature type="binding site" evidence="14">
    <location>
        <position position="74"/>
    </location>
    <ligand>
        <name>4-amino-2-methyl-5-(diphosphooxymethyl)pyrimidine</name>
        <dbReference type="ChEBI" id="CHEBI:57841"/>
    </ligand>
</feature>
<dbReference type="InterPro" id="IPR034291">
    <property type="entry name" value="TMP_synthase"/>
</dbReference>
<evidence type="ECO:0000256" key="13">
    <source>
        <dbReference type="ARBA" id="ARBA00047883"/>
    </source>
</evidence>
<dbReference type="Gene3D" id="3.40.1190.20">
    <property type="match status" value="1"/>
</dbReference>
<comment type="similarity">
    <text evidence="14">Belongs to the thiamine-phosphate synthase family.</text>
</comment>
<evidence type="ECO:0000256" key="12">
    <source>
        <dbReference type="ARBA" id="ARBA00047851"/>
    </source>
</evidence>
<comment type="function">
    <text evidence="1 14">Condenses 4-methyl-5-(beta-hydroxyethyl)thiazole monophosphate (THZ-P) and 2-methyl-4-amino-5-hydroxymethyl pyrimidine pyrophosphate (HMP-PP) to form thiamine monophosphate (TMP).</text>
</comment>
<dbReference type="GO" id="GO:0000287">
    <property type="term" value="F:magnesium ion binding"/>
    <property type="evidence" value="ECO:0007669"/>
    <property type="project" value="UniProtKB-UniRule"/>
</dbReference>
<evidence type="ECO:0000256" key="6">
    <source>
        <dbReference type="ARBA" id="ARBA00022777"/>
    </source>
</evidence>
<dbReference type="RefSeq" id="WP_092076453.1">
    <property type="nucleotide sequence ID" value="NZ_FNAQ01000002.1"/>
</dbReference>
<dbReference type="FunFam" id="3.20.20.70:FF:000096">
    <property type="entry name" value="Thiamine-phosphate synthase"/>
    <property type="match status" value="1"/>
</dbReference>
<comment type="catalytic activity">
    <reaction evidence="12 14">
        <text>2-(2-carboxy-4-methylthiazol-5-yl)ethyl phosphate + 4-amino-2-methyl-5-(diphosphooxymethyl)pyrimidine + 2 H(+) = thiamine phosphate + CO2 + diphosphate</text>
        <dbReference type="Rhea" id="RHEA:47848"/>
        <dbReference type="ChEBI" id="CHEBI:15378"/>
        <dbReference type="ChEBI" id="CHEBI:16526"/>
        <dbReference type="ChEBI" id="CHEBI:33019"/>
        <dbReference type="ChEBI" id="CHEBI:37575"/>
        <dbReference type="ChEBI" id="CHEBI:57841"/>
        <dbReference type="ChEBI" id="CHEBI:62890"/>
        <dbReference type="EC" id="2.5.1.3"/>
    </reaction>
</comment>
<sequence length="482" mass="50056">MTTTPRSNATIGGLYLITDASDSARLFECCQLALRGGVRQLQYRDKTRPFDEQLAIAQRLRQLCHHHQAQLIINDNIALARACMADGVHLGQQDGAIAVARAALGPAALIGRSCRTVAQAQAAVAEGANYLGVGSVYPTRTKNDAVHIGLEGLRAIRAAVDLPLVAIGGIDAAGLPAVIAAGADGAAVVSALMADPRPDLAAREMALLFHRRQPVPCGRVLTIAGSDSGGGAGIQADIKTISLLGGYASSVITALTAQNTLGVSGIHAVPANFVRQQLRAVLDDLGADVIKTGMLLNSEIIRTVAEELRGQAGLTVVDPVMIAKGGASLLQQDAIEALISQLLPQTYLLTPNLPEAEALTGRGITNVDAMEQAAIRLQQLGARHVLIKGGHLAGAPVDLLRQGTTTLLLQGERLDSAHTHGTGCTTAAAVATLLARGFALAEAVRLTKTFIETAIRHAPGYGQGHGPVNHYLAAAALRPQLD</sequence>
<dbReference type="InterPro" id="IPR013785">
    <property type="entry name" value="Aldolase_TIM"/>
</dbReference>
<dbReference type="FunFam" id="3.40.1190.20:FF:000003">
    <property type="entry name" value="Phosphomethylpyrimidine kinase ThiD"/>
    <property type="match status" value="1"/>
</dbReference>
<feature type="binding site" evidence="14">
    <location>
        <position position="94"/>
    </location>
    <ligand>
        <name>Mg(2+)</name>
        <dbReference type="ChEBI" id="CHEBI:18420"/>
    </ligand>
</feature>
<dbReference type="EMBL" id="FNAQ01000002">
    <property type="protein sequence ID" value="SDD89515.1"/>
    <property type="molecule type" value="Genomic_DNA"/>
</dbReference>
<keyword evidence="5" id="KW-0547">Nucleotide-binding</keyword>
<dbReference type="GO" id="GO:0009228">
    <property type="term" value="P:thiamine biosynthetic process"/>
    <property type="evidence" value="ECO:0007669"/>
    <property type="project" value="UniProtKB-KW"/>
</dbReference>
<dbReference type="AlphaFoldDB" id="A0A1G6YIQ7"/>
<evidence type="ECO:0000259" key="16">
    <source>
        <dbReference type="Pfam" id="PF08543"/>
    </source>
</evidence>
<feature type="binding site" evidence="14">
    <location>
        <position position="169"/>
    </location>
    <ligand>
        <name>2-[(2R,5Z)-2-carboxy-4-methylthiazol-5(2H)-ylidene]ethyl phosphate</name>
        <dbReference type="ChEBI" id="CHEBI:62899"/>
    </ligand>
</feature>
<evidence type="ECO:0000256" key="14">
    <source>
        <dbReference type="HAMAP-Rule" id="MF_00097"/>
    </source>
</evidence>
<dbReference type="Pfam" id="PF02581">
    <property type="entry name" value="TMP-TENI"/>
    <property type="match status" value="1"/>
</dbReference>
<dbReference type="GO" id="GO:0008902">
    <property type="term" value="F:hydroxymethylpyrimidine kinase activity"/>
    <property type="evidence" value="ECO:0007669"/>
    <property type="project" value="TreeGrafter"/>
</dbReference>
<dbReference type="OrthoDB" id="9810880at2"/>
<feature type="binding site" evidence="14">
    <location>
        <position position="113"/>
    </location>
    <ligand>
        <name>4-amino-2-methyl-5-(diphosphooxymethyl)pyrimidine</name>
        <dbReference type="ChEBI" id="CHEBI:57841"/>
    </ligand>
</feature>
<dbReference type="SUPFAM" id="SSF53613">
    <property type="entry name" value="Ribokinase-like"/>
    <property type="match status" value="1"/>
</dbReference>
<dbReference type="Gene3D" id="3.20.20.70">
    <property type="entry name" value="Aldolase class I"/>
    <property type="match status" value="1"/>
</dbReference>
<dbReference type="CDD" id="cd00564">
    <property type="entry name" value="TMP_TenI"/>
    <property type="match status" value="1"/>
</dbReference>
<dbReference type="GO" id="GO:0005524">
    <property type="term" value="F:ATP binding"/>
    <property type="evidence" value="ECO:0007669"/>
    <property type="project" value="UniProtKB-KW"/>
</dbReference>
<dbReference type="PANTHER" id="PTHR20858:SF17">
    <property type="entry name" value="HYDROXYMETHYLPYRIMIDINE_PHOSPHOMETHYLPYRIMIDINE KINASE THI20-RELATED"/>
    <property type="match status" value="1"/>
</dbReference>
<evidence type="ECO:0000256" key="9">
    <source>
        <dbReference type="ARBA" id="ARBA00022977"/>
    </source>
</evidence>
<evidence type="ECO:0000256" key="4">
    <source>
        <dbReference type="ARBA" id="ARBA00022723"/>
    </source>
</evidence>
<comment type="catalytic activity">
    <reaction evidence="11 14">
        <text>4-methyl-5-(2-phosphooxyethyl)-thiazole + 4-amino-2-methyl-5-(diphosphooxymethyl)pyrimidine + H(+) = thiamine phosphate + diphosphate</text>
        <dbReference type="Rhea" id="RHEA:22328"/>
        <dbReference type="ChEBI" id="CHEBI:15378"/>
        <dbReference type="ChEBI" id="CHEBI:33019"/>
        <dbReference type="ChEBI" id="CHEBI:37575"/>
        <dbReference type="ChEBI" id="CHEBI:57841"/>
        <dbReference type="ChEBI" id="CHEBI:58296"/>
        <dbReference type="EC" id="2.5.1.3"/>
    </reaction>
</comment>
<keyword evidence="3 14" id="KW-0808">Transferase</keyword>
<proteinExistence type="inferred from homology"/>
<organism evidence="17 18">
    <name type="scientific">Desulfuromonas thiophila</name>
    <dbReference type="NCBI Taxonomy" id="57664"/>
    <lineage>
        <taxon>Bacteria</taxon>
        <taxon>Pseudomonadati</taxon>
        <taxon>Thermodesulfobacteriota</taxon>
        <taxon>Desulfuromonadia</taxon>
        <taxon>Desulfuromonadales</taxon>
        <taxon>Desulfuromonadaceae</taxon>
        <taxon>Desulfuromonas</taxon>
    </lineage>
</organism>
<dbReference type="GO" id="GO:0009229">
    <property type="term" value="P:thiamine diphosphate biosynthetic process"/>
    <property type="evidence" value="ECO:0007669"/>
    <property type="project" value="UniProtKB-UniRule"/>
</dbReference>
<dbReference type="CDD" id="cd01169">
    <property type="entry name" value="HMPP_kinase"/>
    <property type="match status" value="1"/>
</dbReference>
<feature type="binding site" evidence="14">
    <location>
        <begin position="42"/>
        <end position="46"/>
    </location>
    <ligand>
        <name>4-amino-2-methyl-5-(diphosphooxymethyl)pyrimidine</name>
        <dbReference type="ChEBI" id="CHEBI:57841"/>
    </ligand>
</feature>
<evidence type="ECO:0000313" key="17">
    <source>
        <dbReference type="EMBL" id="SDD89515.1"/>
    </source>
</evidence>
<dbReference type="EC" id="2.5.1.3" evidence="14"/>
<dbReference type="NCBIfam" id="TIGR00693">
    <property type="entry name" value="thiE"/>
    <property type="match status" value="1"/>
</dbReference>
<comment type="pathway">
    <text evidence="2 14">Cofactor biosynthesis; thiamine diphosphate biosynthesis; thiamine phosphate from 4-amino-2-methyl-5-diphosphomethylpyrimidine and 4-methyl-5-(2-phosphoethyl)-thiazole: step 1/1.</text>
</comment>
<evidence type="ECO:0000256" key="5">
    <source>
        <dbReference type="ARBA" id="ARBA00022741"/>
    </source>
</evidence>
<feature type="domain" description="Pyridoxamine kinase/Phosphomethylpyrimidine kinase" evidence="16">
    <location>
        <begin position="227"/>
        <end position="469"/>
    </location>
</feature>
<protein>
    <recommendedName>
        <fullName evidence="14">Thiamine-phosphate synthase</fullName>
        <shortName evidence="14">TP synthase</shortName>
        <shortName evidence="14">TPS</shortName>
        <ecNumber evidence="14">2.5.1.3</ecNumber>
    </recommendedName>
    <alternativeName>
        <fullName evidence="14">Thiamine-phosphate pyrophosphorylase</fullName>
        <shortName evidence="14">TMP pyrophosphorylase</shortName>
        <shortName evidence="14">TMP-PPase</shortName>
    </alternativeName>
</protein>
<dbReference type="InterPro" id="IPR029056">
    <property type="entry name" value="Ribokinase-like"/>
</dbReference>
<evidence type="ECO:0000256" key="7">
    <source>
        <dbReference type="ARBA" id="ARBA00022840"/>
    </source>
</evidence>
<keyword evidence="8 14" id="KW-0460">Magnesium</keyword>
<dbReference type="InterPro" id="IPR036206">
    <property type="entry name" value="ThiamineP_synth_sf"/>
</dbReference>
<keyword evidence="10" id="KW-0511">Multifunctional enzyme</keyword>
<dbReference type="HAMAP" id="MF_00097">
    <property type="entry name" value="TMP_synthase"/>
    <property type="match status" value="1"/>
</dbReference>
<comment type="catalytic activity">
    <reaction evidence="13 14">
        <text>2-[(2R,5Z)-2-carboxy-4-methylthiazol-5(2H)-ylidene]ethyl phosphate + 4-amino-2-methyl-5-(diphosphooxymethyl)pyrimidine + 2 H(+) = thiamine phosphate + CO2 + diphosphate</text>
        <dbReference type="Rhea" id="RHEA:47844"/>
        <dbReference type="ChEBI" id="CHEBI:15378"/>
        <dbReference type="ChEBI" id="CHEBI:16526"/>
        <dbReference type="ChEBI" id="CHEBI:33019"/>
        <dbReference type="ChEBI" id="CHEBI:37575"/>
        <dbReference type="ChEBI" id="CHEBI:57841"/>
        <dbReference type="ChEBI" id="CHEBI:62899"/>
        <dbReference type="EC" id="2.5.1.3"/>
    </reaction>
</comment>
<evidence type="ECO:0000256" key="1">
    <source>
        <dbReference type="ARBA" id="ARBA00003814"/>
    </source>
</evidence>
<dbReference type="GO" id="GO:0004789">
    <property type="term" value="F:thiamine-phosphate diphosphorylase activity"/>
    <property type="evidence" value="ECO:0007669"/>
    <property type="project" value="UniProtKB-UniRule"/>
</dbReference>
<comment type="cofactor">
    <cofactor evidence="14">
        <name>Mg(2+)</name>
        <dbReference type="ChEBI" id="CHEBI:18420"/>
    </cofactor>
    <text evidence="14">Binds 1 Mg(2+) ion per subunit.</text>
</comment>
<feature type="binding site" evidence="14">
    <location>
        <position position="142"/>
    </location>
    <ligand>
        <name>4-amino-2-methyl-5-(diphosphooxymethyl)pyrimidine</name>
        <dbReference type="ChEBI" id="CHEBI:57841"/>
    </ligand>
</feature>
<dbReference type="PANTHER" id="PTHR20858">
    <property type="entry name" value="PHOSPHOMETHYLPYRIMIDINE KINASE"/>
    <property type="match status" value="1"/>
</dbReference>
<feature type="binding site" evidence="14">
    <location>
        <begin position="139"/>
        <end position="141"/>
    </location>
    <ligand>
        <name>2-[(2R,5Z)-2-carboxy-4-methylthiazol-5(2H)-ylidene]ethyl phosphate</name>
        <dbReference type="ChEBI" id="CHEBI:62899"/>
    </ligand>
</feature>
<evidence type="ECO:0000256" key="8">
    <source>
        <dbReference type="ARBA" id="ARBA00022842"/>
    </source>
</evidence>